<accession>A0A2Z5N2B9</accession>
<evidence type="ECO:0000313" key="2">
    <source>
        <dbReference type="Proteomes" id="UP000253104"/>
    </source>
</evidence>
<dbReference type="Proteomes" id="UP000253104">
    <property type="component" value="Chromosome mHSR5_B"/>
</dbReference>
<proteinExistence type="predicted"/>
<gene>
    <name evidence="1" type="ORF">CUJ89_22640</name>
</gene>
<sequence length="64" mass="6944">MSLTVGELAARDDGRHTGNACDTRMIAWIAGSAFSPAKARRHRFEQIAGMHVAHSQASVHTSLR</sequence>
<dbReference type="AlphaFoldDB" id="A0A2Z5N2B9"/>
<protein>
    <submittedName>
        <fullName evidence="1">Uncharacterized protein</fullName>
    </submittedName>
</protein>
<dbReference type="RefSeq" id="WP_114179656.1">
    <property type="nucleotide sequence ID" value="NZ_CP024903.1"/>
</dbReference>
<name>A0A2Z5N2B9_BURPY</name>
<organism evidence="1 2">
    <name type="scientific">Burkholderia pyrrocinia</name>
    <name type="common">Pseudomonas pyrrocinia</name>
    <dbReference type="NCBI Taxonomy" id="60550"/>
    <lineage>
        <taxon>Bacteria</taxon>
        <taxon>Pseudomonadati</taxon>
        <taxon>Pseudomonadota</taxon>
        <taxon>Betaproteobacteria</taxon>
        <taxon>Burkholderiales</taxon>
        <taxon>Burkholderiaceae</taxon>
        <taxon>Burkholderia</taxon>
        <taxon>Burkholderia cepacia complex</taxon>
    </lineage>
</organism>
<reference evidence="1 2" key="1">
    <citation type="journal article" date="2018" name="ISME J.">
        <title>Involvement of Burkholderiaceae and sulfurous volatiles in disease-suppressive soils.</title>
        <authorList>
            <person name="Carrion V.J."/>
            <person name="Cordovez V."/>
            <person name="Tyc O."/>
            <person name="Etalo D.W."/>
            <person name="de Bruijn I."/>
            <person name="de Jager V.C."/>
            <person name="Medema M.H."/>
            <person name="Eberl L."/>
            <person name="Raaijmakers J.M."/>
        </authorList>
    </citation>
    <scope>NUCLEOTIDE SEQUENCE [LARGE SCALE GENOMIC DNA]</scope>
    <source>
        <strain evidence="2">mHSR5</strain>
    </source>
</reference>
<evidence type="ECO:0000313" key="1">
    <source>
        <dbReference type="EMBL" id="AXF23246.1"/>
    </source>
</evidence>
<dbReference type="EMBL" id="CP024903">
    <property type="protein sequence ID" value="AXF23246.1"/>
    <property type="molecule type" value="Genomic_DNA"/>
</dbReference>